<organism evidence="5 6">
    <name type="scientific">Brevirhabdus pacifica</name>
    <dbReference type="NCBI Taxonomy" id="1267768"/>
    <lineage>
        <taxon>Bacteria</taxon>
        <taxon>Pseudomonadati</taxon>
        <taxon>Pseudomonadota</taxon>
        <taxon>Alphaproteobacteria</taxon>
        <taxon>Rhodobacterales</taxon>
        <taxon>Paracoccaceae</taxon>
        <taxon>Brevirhabdus</taxon>
    </lineage>
</organism>
<dbReference type="Pfam" id="PF07378">
    <property type="entry name" value="FlbT"/>
    <property type="match status" value="1"/>
</dbReference>
<dbReference type="GO" id="GO:1902209">
    <property type="term" value="P:negative regulation of bacterial-type flagellum assembly"/>
    <property type="evidence" value="ECO:0007669"/>
    <property type="project" value="InterPro"/>
</dbReference>
<dbReference type="AlphaFoldDB" id="A0A1U7DH37"/>
<dbReference type="RefSeq" id="WP_076979226.1">
    <property type="nucleotide sequence ID" value="NZ_CP019124.1"/>
</dbReference>
<evidence type="ECO:0000256" key="3">
    <source>
        <dbReference type="ARBA" id="ARBA00022884"/>
    </source>
</evidence>
<accession>A0A2M9DF25</accession>
<keyword evidence="2" id="KW-1005">Bacterial flagellum biogenesis</keyword>
<dbReference type="GO" id="GO:0044781">
    <property type="term" value="P:bacterial-type flagellum organization"/>
    <property type="evidence" value="ECO:0007669"/>
    <property type="project" value="UniProtKB-KW"/>
</dbReference>
<keyword evidence="1" id="KW-0678">Repressor</keyword>
<feature type="region of interest" description="Disordered" evidence="4">
    <location>
        <begin position="137"/>
        <end position="180"/>
    </location>
</feature>
<dbReference type="InterPro" id="IPR009967">
    <property type="entry name" value="Flagellum_FlbT"/>
</dbReference>
<keyword evidence="3" id="KW-0694">RNA-binding</keyword>
<reference evidence="5 6" key="1">
    <citation type="submission" date="2017-01" db="EMBL/GenBank/DDBJ databases">
        <title>Genomic analysis of Xuhuaishuia manganoxidans DY6-4.</title>
        <authorList>
            <person name="Wang X."/>
        </authorList>
    </citation>
    <scope>NUCLEOTIDE SEQUENCE [LARGE SCALE GENOMIC DNA]</scope>
    <source>
        <strain evidence="5 6">DY6-4</strain>
    </source>
</reference>
<sequence>MPLKLTLKANERIVVNGCVIRNSNRRHVLTIESQADVVRGFDLLDESAMSTPVGRAYFLIQTALTRPETREKIVPVVQGDLATLVTVMGNATRAHVFEAANYVSIGDFYKALRALRPVLKREAELLAFAAAQAGGDTAPGAPMAPAGAGGPDGAPEPVGADAGDWAGNDNTGGRGEGGNA</sequence>
<feature type="compositionally biased region" description="Low complexity" evidence="4">
    <location>
        <begin position="137"/>
        <end position="146"/>
    </location>
</feature>
<keyword evidence="6" id="KW-1185">Reference proteome</keyword>
<feature type="compositionally biased region" description="Low complexity" evidence="4">
    <location>
        <begin position="153"/>
        <end position="169"/>
    </location>
</feature>
<accession>A0A1U7DH37</accession>
<dbReference type="GO" id="GO:0006402">
    <property type="term" value="P:mRNA catabolic process"/>
    <property type="evidence" value="ECO:0007669"/>
    <property type="project" value="InterPro"/>
</dbReference>
<dbReference type="EMBL" id="CP019124">
    <property type="protein sequence ID" value="APX89203.1"/>
    <property type="molecule type" value="Genomic_DNA"/>
</dbReference>
<proteinExistence type="predicted"/>
<evidence type="ECO:0000256" key="1">
    <source>
        <dbReference type="ARBA" id="ARBA00022491"/>
    </source>
</evidence>
<dbReference type="STRING" id="1267768.BV394_05305"/>
<feature type="compositionally biased region" description="Gly residues" evidence="4">
    <location>
        <begin position="170"/>
        <end position="180"/>
    </location>
</feature>
<evidence type="ECO:0000256" key="2">
    <source>
        <dbReference type="ARBA" id="ARBA00022795"/>
    </source>
</evidence>
<protein>
    <submittedName>
        <fullName evidence="5">Uncharacterized protein</fullName>
    </submittedName>
</protein>
<dbReference type="OrthoDB" id="8561314at2"/>
<dbReference type="Proteomes" id="UP000187266">
    <property type="component" value="Chromosome"/>
</dbReference>
<dbReference type="GO" id="GO:0048027">
    <property type="term" value="F:mRNA 5'-UTR binding"/>
    <property type="evidence" value="ECO:0007669"/>
    <property type="project" value="InterPro"/>
</dbReference>
<name>A0A1U7DH37_9RHOB</name>
<evidence type="ECO:0000313" key="5">
    <source>
        <dbReference type="EMBL" id="APX89203.1"/>
    </source>
</evidence>
<gene>
    <name evidence="5" type="ORF">BV394_05305</name>
</gene>
<evidence type="ECO:0000313" key="6">
    <source>
        <dbReference type="Proteomes" id="UP000187266"/>
    </source>
</evidence>
<evidence type="ECO:0000256" key="4">
    <source>
        <dbReference type="SAM" id="MobiDB-lite"/>
    </source>
</evidence>